<accession>A0A7J7JAL7</accession>
<organism evidence="1 2">
    <name type="scientific">Bugula neritina</name>
    <name type="common">Brown bryozoan</name>
    <name type="synonym">Sertularia neritina</name>
    <dbReference type="NCBI Taxonomy" id="10212"/>
    <lineage>
        <taxon>Eukaryota</taxon>
        <taxon>Metazoa</taxon>
        <taxon>Spiralia</taxon>
        <taxon>Lophotrochozoa</taxon>
        <taxon>Bryozoa</taxon>
        <taxon>Gymnolaemata</taxon>
        <taxon>Cheilostomatida</taxon>
        <taxon>Flustrina</taxon>
        <taxon>Buguloidea</taxon>
        <taxon>Bugulidae</taxon>
        <taxon>Bugula</taxon>
    </lineage>
</organism>
<reference evidence="1" key="1">
    <citation type="submission" date="2020-06" db="EMBL/GenBank/DDBJ databases">
        <title>Draft genome of Bugula neritina, a colonial animal packing powerful symbionts and potential medicines.</title>
        <authorList>
            <person name="Rayko M."/>
        </authorList>
    </citation>
    <scope>NUCLEOTIDE SEQUENCE [LARGE SCALE GENOMIC DNA]</scope>
    <source>
        <strain evidence="1">Kwan_BN1</strain>
    </source>
</reference>
<gene>
    <name evidence="1" type="ORF">EB796_018992</name>
</gene>
<evidence type="ECO:0000313" key="1">
    <source>
        <dbReference type="EMBL" id="KAF6022716.1"/>
    </source>
</evidence>
<evidence type="ECO:0000313" key="2">
    <source>
        <dbReference type="Proteomes" id="UP000593567"/>
    </source>
</evidence>
<dbReference type="EMBL" id="VXIV02002814">
    <property type="protein sequence ID" value="KAF6022716.1"/>
    <property type="molecule type" value="Genomic_DNA"/>
</dbReference>
<name>A0A7J7JAL7_BUGNE</name>
<dbReference type="Proteomes" id="UP000593567">
    <property type="component" value="Unassembled WGS sequence"/>
</dbReference>
<comment type="caution">
    <text evidence="1">The sequence shown here is derived from an EMBL/GenBank/DDBJ whole genome shotgun (WGS) entry which is preliminary data.</text>
</comment>
<keyword evidence="2" id="KW-1185">Reference proteome</keyword>
<dbReference type="AlphaFoldDB" id="A0A7J7JAL7"/>
<proteinExistence type="predicted"/>
<sequence length="173" mass="20199">MYDERLEEYDSLKAKYCTSAVEYGNEIFYLDEWNGGKVKTCSMELADIQSLFDFDIIDQDFSRLSVNRRYIALTRESNMALLVFDRIAFCIKHCKLQFKPVDIRFYFENNILVVSKAEGLVVNYKVNNFDNLVELWRYYIHGACNVCTDVNGYIFVGSSEKRVIHVLSPFGKT</sequence>
<protein>
    <submittedName>
        <fullName evidence="1">Uncharacterized protein</fullName>
    </submittedName>
</protein>